<keyword evidence="2" id="KW-1133">Transmembrane helix</keyword>
<dbReference type="AlphaFoldDB" id="A0A1L3J9Y4"/>
<evidence type="ECO:0000256" key="2">
    <source>
        <dbReference type="SAM" id="Phobius"/>
    </source>
</evidence>
<evidence type="ECO:0000313" key="3">
    <source>
        <dbReference type="EMBL" id="APG61930.1"/>
    </source>
</evidence>
<evidence type="ECO:0000256" key="1">
    <source>
        <dbReference type="SAM" id="MobiDB-lite"/>
    </source>
</evidence>
<evidence type="ECO:0000313" key="4">
    <source>
        <dbReference type="Proteomes" id="UP000242561"/>
    </source>
</evidence>
<keyword evidence="2" id="KW-0472">Membrane</keyword>
<dbReference type="EMBL" id="CP018154">
    <property type="protein sequence ID" value="APG61930.1"/>
    <property type="molecule type" value="Genomic_DNA"/>
</dbReference>
<sequence>MEKRDQDKLLTPPTAPQESNELKCKRQSNWLVPSLFGSLAFAGMFIAYLLGQQSNERPSSTTIVTQPVKSIQSKIEEIPIAKPRTDPEKPIQLLITAIKSSDSEKLDMGCSCGFTANKNEYLIVSSETAIFRVNGDAKICQISTQEFEDLYDNEGDFNCGSYKVAISGRGEVIPGYDGYSQKARLRIEKDSLTKVMSGKWLCGC</sequence>
<name>A0A1L3J9Y4_9SPHN</name>
<keyword evidence="2" id="KW-0812">Transmembrane</keyword>
<gene>
    <name evidence="3" type="ORF">LPB140_02795</name>
</gene>
<reference evidence="3 4" key="1">
    <citation type="submission" date="2016-11" db="EMBL/GenBank/DDBJ databases">
        <title>Sphingorhabdus sp. LPB0140, isolated from marine environment.</title>
        <authorList>
            <person name="Kim E."/>
            <person name="Yi H."/>
        </authorList>
    </citation>
    <scope>NUCLEOTIDE SEQUENCE [LARGE SCALE GENOMIC DNA]</scope>
    <source>
        <strain evidence="3 4">LPB0140</strain>
    </source>
</reference>
<proteinExistence type="predicted"/>
<keyword evidence="4" id="KW-1185">Reference proteome</keyword>
<organism evidence="3 4">
    <name type="scientific">Sphingorhabdus lutea</name>
    <dbReference type="NCBI Taxonomy" id="1913578"/>
    <lineage>
        <taxon>Bacteria</taxon>
        <taxon>Pseudomonadati</taxon>
        <taxon>Pseudomonadota</taxon>
        <taxon>Alphaproteobacteria</taxon>
        <taxon>Sphingomonadales</taxon>
        <taxon>Sphingomonadaceae</taxon>
        <taxon>Sphingorhabdus</taxon>
    </lineage>
</organism>
<feature type="region of interest" description="Disordered" evidence="1">
    <location>
        <begin position="1"/>
        <end position="22"/>
    </location>
</feature>
<feature type="transmembrane region" description="Helical" evidence="2">
    <location>
        <begin position="30"/>
        <end position="50"/>
    </location>
</feature>
<dbReference type="STRING" id="1913578.LPB140_02795"/>
<dbReference type="KEGG" id="sphl:LPB140_02795"/>
<dbReference type="Proteomes" id="UP000242561">
    <property type="component" value="Chromosome"/>
</dbReference>
<protein>
    <submittedName>
        <fullName evidence="3">Uncharacterized protein</fullName>
    </submittedName>
</protein>
<dbReference type="RefSeq" id="WP_072558577.1">
    <property type="nucleotide sequence ID" value="NZ_CP018154.1"/>
</dbReference>
<accession>A0A1L3J9Y4</accession>